<sequence length="175" mass="19215">MQFILTPEAFLGALLIFALRIGDMSLDTIRVLFVVRGRKGLAWGLGFFQSLIFVIAISSVLSNLDNFLNVLGYAGGFATGNVVGMLIEERLAVGHIHFTIMSSTRGASITEKLRASGFAVTEIPARGKNGTVFVLHVDVTRRDKDNVETVVLETDPEAFVTAEDVRPIRRGYWRA</sequence>
<evidence type="ECO:0000313" key="10">
    <source>
        <dbReference type="EMBL" id="KPL81625.1"/>
    </source>
</evidence>
<dbReference type="InterPro" id="IPR022930">
    <property type="entry name" value="UPF0316"/>
</dbReference>
<dbReference type="AlphaFoldDB" id="A0A0M9U3B1"/>
<dbReference type="EMBL" id="LGCM01000037">
    <property type="protein sequence ID" value="KPL81625.1"/>
    <property type="molecule type" value="Genomic_DNA"/>
</dbReference>
<feature type="domain" description="DUF5698" evidence="8">
    <location>
        <begin position="28"/>
        <end position="85"/>
    </location>
</feature>
<evidence type="ECO:0000256" key="6">
    <source>
        <dbReference type="HAMAP-Rule" id="MF_01515"/>
    </source>
</evidence>
<evidence type="ECO:0000256" key="3">
    <source>
        <dbReference type="ARBA" id="ARBA00022692"/>
    </source>
</evidence>
<protein>
    <recommendedName>
        <fullName evidence="6">UPF0316 protein ADN01_09835</fullName>
    </recommendedName>
</protein>
<evidence type="ECO:0000256" key="2">
    <source>
        <dbReference type="ARBA" id="ARBA00022475"/>
    </source>
</evidence>
<feature type="domain" description="DUF2179" evidence="7">
    <location>
        <begin position="119"/>
        <end position="167"/>
    </location>
</feature>
<keyword evidence="11" id="KW-1185">Reference proteome</keyword>
<reference evidence="10 11" key="2">
    <citation type="submission" date="2015-07" db="EMBL/GenBank/DDBJ databases">
        <title>Genome sequence of Levilinea saccharolytica DSM 16555.</title>
        <authorList>
            <person name="Hemp J."/>
            <person name="Ward L.M."/>
            <person name="Pace L.A."/>
            <person name="Fischer W.W."/>
        </authorList>
    </citation>
    <scope>NUCLEOTIDE SEQUENCE [LARGE SCALE GENOMIC DNA]</scope>
    <source>
        <strain evidence="10 11">KIBI-1</strain>
    </source>
</reference>
<dbReference type="OrthoDB" id="48231at2"/>
<feature type="transmembrane region" description="Helical" evidence="6">
    <location>
        <begin position="67"/>
        <end position="87"/>
    </location>
</feature>
<evidence type="ECO:0000256" key="4">
    <source>
        <dbReference type="ARBA" id="ARBA00022989"/>
    </source>
</evidence>
<evidence type="ECO:0000313" key="11">
    <source>
        <dbReference type="Proteomes" id="UP000050501"/>
    </source>
</evidence>
<evidence type="ECO:0000256" key="5">
    <source>
        <dbReference type="ARBA" id="ARBA00023136"/>
    </source>
</evidence>
<keyword evidence="5 6" id="KW-0472">Membrane</keyword>
<feature type="transmembrane region" description="Helical" evidence="6">
    <location>
        <begin position="40"/>
        <end position="61"/>
    </location>
</feature>
<dbReference type="Pfam" id="PF10035">
    <property type="entry name" value="DUF2179"/>
    <property type="match status" value="1"/>
</dbReference>
<dbReference type="PANTHER" id="PTHR40060">
    <property type="entry name" value="UPF0316 PROTEIN YEBE"/>
    <property type="match status" value="1"/>
</dbReference>
<dbReference type="Proteomes" id="UP000050501">
    <property type="component" value="Unassembled WGS sequence"/>
</dbReference>
<dbReference type="Pfam" id="PF18955">
    <property type="entry name" value="DUF5698"/>
    <property type="match status" value="1"/>
</dbReference>
<comment type="subcellular location">
    <subcellularLocation>
        <location evidence="1 6">Cell membrane</location>
        <topology evidence="1 6">Multi-pass membrane protein</topology>
    </subcellularLocation>
</comment>
<dbReference type="EMBL" id="DF967975">
    <property type="protein sequence ID" value="GAP19560.1"/>
    <property type="molecule type" value="Genomic_DNA"/>
</dbReference>
<evidence type="ECO:0000313" key="9">
    <source>
        <dbReference type="EMBL" id="GAP19560.1"/>
    </source>
</evidence>
<dbReference type="PANTHER" id="PTHR40060:SF1">
    <property type="entry name" value="UPF0316 PROTEIN YEBE"/>
    <property type="match status" value="1"/>
</dbReference>
<dbReference type="CDD" id="cd16381">
    <property type="entry name" value="YitT_C_like_1"/>
    <property type="match status" value="1"/>
</dbReference>
<dbReference type="InterPro" id="IPR044035">
    <property type="entry name" value="DUF5698"/>
</dbReference>
<evidence type="ECO:0000259" key="8">
    <source>
        <dbReference type="Pfam" id="PF18955"/>
    </source>
</evidence>
<keyword evidence="4 6" id="KW-1133">Transmembrane helix</keyword>
<dbReference type="InterPro" id="IPR019264">
    <property type="entry name" value="DUF2179"/>
</dbReference>
<reference evidence="9" key="1">
    <citation type="journal article" date="2015" name="Genome Announc.">
        <title>Draft Genome Sequences of Anaerolinea thermolimosa IMO-1, Bellilinea caldifistulae GOMI-1, Leptolinea tardivitalis YMTK-2, Levilinea saccharolytica KIBI-1, Longilinea arvoryzae KOME-1, Previously Described as Members of the Class Anaerolineae (Chloroflexi).</title>
        <authorList>
            <person name="Matsuura N."/>
            <person name="Tourlousse M.D."/>
            <person name="Ohashi A."/>
            <person name="Hugenholtz P."/>
            <person name="Sekiguchi Y."/>
        </authorList>
    </citation>
    <scope>NUCLEOTIDE SEQUENCE</scope>
    <source>
        <strain evidence="9">KIBI-1</strain>
    </source>
</reference>
<gene>
    <name evidence="10" type="ORF">ADN01_09835</name>
    <name evidence="9" type="ORF">LSAC_03470</name>
</gene>
<proteinExistence type="inferred from homology"/>
<evidence type="ECO:0000256" key="1">
    <source>
        <dbReference type="ARBA" id="ARBA00004651"/>
    </source>
</evidence>
<dbReference type="STRING" id="229921.ADN01_09835"/>
<comment type="similarity">
    <text evidence="6">Belongs to the UPF0316 family.</text>
</comment>
<dbReference type="HAMAP" id="MF_01515">
    <property type="entry name" value="UPF0316"/>
    <property type="match status" value="1"/>
</dbReference>
<evidence type="ECO:0000259" key="7">
    <source>
        <dbReference type="Pfam" id="PF10035"/>
    </source>
</evidence>
<name>A0A0M9U3B1_9CHLR</name>
<accession>A0A0M9U3B1</accession>
<dbReference type="GO" id="GO:0005886">
    <property type="term" value="C:plasma membrane"/>
    <property type="evidence" value="ECO:0007669"/>
    <property type="project" value="UniProtKB-SubCell"/>
</dbReference>
<organism evidence="9">
    <name type="scientific">Levilinea saccharolytica</name>
    <dbReference type="NCBI Taxonomy" id="229921"/>
    <lineage>
        <taxon>Bacteria</taxon>
        <taxon>Bacillati</taxon>
        <taxon>Chloroflexota</taxon>
        <taxon>Anaerolineae</taxon>
        <taxon>Anaerolineales</taxon>
        <taxon>Anaerolineaceae</taxon>
        <taxon>Levilinea</taxon>
    </lineage>
</organism>
<dbReference type="RefSeq" id="WP_062419829.1">
    <property type="nucleotide sequence ID" value="NZ_BBXZ01000183.1"/>
</dbReference>
<keyword evidence="3 6" id="KW-0812">Transmembrane</keyword>
<keyword evidence="2 6" id="KW-1003">Cell membrane</keyword>